<sequence>MKAGFILTFIGTSTRRLLLANSPIQPVQPQGRGKGEYVIEDTPKNLAETVRVERRPLWHDLRALNSSTIGSWLIHGAFNIPLQSEDRMNRALVHYSETIDFQQCLDDIVKSTGKADRWDAKENVISRNQYPTAERRIEVDPRRPQCLSFQPTANTGRKSLDATN</sequence>
<evidence type="ECO:0000313" key="3">
    <source>
        <dbReference type="Proteomes" id="UP000823775"/>
    </source>
</evidence>
<feature type="compositionally biased region" description="Polar residues" evidence="1">
    <location>
        <begin position="147"/>
        <end position="164"/>
    </location>
</feature>
<reference evidence="2 3" key="1">
    <citation type="journal article" date="2021" name="BMC Genomics">
        <title>Datura genome reveals duplications of psychoactive alkaloid biosynthetic genes and high mutation rate following tissue culture.</title>
        <authorList>
            <person name="Rajewski A."/>
            <person name="Carter-House D."/>
            <person name="Stajich J."/>
            <person name="Litt A."/>
        </authorList>
    </citation>
    <scope>NUCLEOTIDE SEQUENCE [LARGE SCALE GENOMIC DNA]</scope>
    <source>
        <strain evidence="2">AR-01</strain>
    </source>
</reference>
<protein>
    <submittedName>
        <fullName evidence="2">Uncharacterized protein</fullName>
    </submittedName>
</protein>
<comment type="caution">
    <text evidence="2">The sequence shown here is derived from an EMBL/GenBank/DDBJ whole genome shotgun (WGS) entry which is preliminary data.</text>
</comment>
<keyword evidence="3" id="KW-1185">Reference proteome</keyword>
<organism evidence="2 3">
    <name type="scientific">Datura stramonium</name>
    <name type="common">Jimsonweed</name>
    <name type="synonym">Common thornapple</name>
    <dbReference type="NCBI Taxonomy" id="4076"/>
    <lineage>
        <taxon>Eukaryota</taxon>
        <taxon>Viridiplantae</taxon>
        <taxon>Streptophyta</taxon>
        <taxon>Embryophyta</taxon>
        <taxon>Tracheophyta</taxon>
        <taxon>Spermatophyta</taxon>
        <taxon>Magnoliopsida</taxon>
        <taxon>eudicotyledons</taxon>
        <taxon>Gunneridae</taxon>
        <taxon>Pentapetalae</taxon>
        <taxon>asterids</taxon>
        <taxon>lamiids</taxon>
        <taxon>Solanales</taxon>
        <taxon>Solanaceae</taxon>
        <taxon>Solanoideae</taxon>
        <taxon>Datureae</taxon>
        <taxon>Datura</taxon>
    </lineage>
</organism>
<feature type="region of interest" description="Disordered" evidence="1">
    <location>
        <begin position="135"/>
        <end position="164"/>
    </location>
</feature>
<dbReference type="EMBL" id="JACEIK010002381">
    <property type="protein sequence ID" value="MCD9560807.1"/>
    <property type="molecule type" value="Genomic_DNA"/>
</dbReference>
<proteinExistence type="predicted"/>
<name>A0ABS8URI5_DATST</name>
<gene>
    <name evidence="2" type="ORF">HAX54_019609</name>
</gene>
<accession>A0ABS8URI5</accession>
<evidence type="ECO:0000256" key="1">
    <source>
        <dbReference type="SAM" id="MobiDB-lite"/>
    </source>
</evidence>
<dbReference type="Proteomes" id="UP000823775">
    <property type="component" value="Unassembled WGS sequence"/>
</dbReference>
<evidence type="ECO:0000313" key="2">
    <source>
        <dbReference type="EMBL" id="MCD9560807.1"/>
    </source>
</evidence>